<name>C0CQX4_BLAHS</name>
<evidence type="ECO:0000313" key="6">
    <source>
        <dbReference type="Proteomes" id="UP000003100"/>
    </source>
</evidence>
<keyword evidence="2" id="KW-0408">Iron</keyword>
<dbReference type="AlphaFoldDB" id="C0CQX4"/>
<dbReference type="Gene3D" id="3.30.70.20">
    <property type="match status" value="1"/>
</dbReference>
<dbReference type="EMBL" id="ACBZ01000175">
    <property type="protein sequence ID" value="EEG47852.1"/>
    <property type="molecule type" value="Genomic_DNA"/>
</dbReference>
<comment type="caution">
    <text evidence="5">The sequence shown here is derived from an EMBL/GenBank/DDBJ whole genome shotgun (WGS) entry which is preliminary data.</text>
</comment>
<dbReference type="Pfam" id="PF12838">
    <property type="entry name" value="Fer4_7"/>
    <property type="match status" value="1"/>
</dbReference>
<dbReference type="PROSITE" id="PS51379">
    <property type="entry name" value="4FE4S_FER_2"/>
    <property type="match status" value="2"/>
</dbReference>
<accession>C0CQX4</accession>
<sequence>MAEVEINKDYCKSCKLCVNVCPKHVLFVGKYTNKMGYDAVEADETKGCIGCKMCATMCPEGAIEVYK</sequence>
<dbReference type="RefSeq" id="WP_005951355.1">
    <property type="nucleotide sequence ID" value="NZ_CP136423.1"/>
</dbReference>
<dbReference type="GO" id="GO:0051536">
    <property type="term" value="F:iron-sulfur cluster binding"/>
    <property type="evidence" value="ECO:0007669"/>
    <property type="project" value="UniProtKB-KW"/>
</dbReference>
<reference evidence="5 6" key="1">
    <citation type="submission" date="2009-01" db="EMBL/GenBank/DDBJ databases">
        <authorList>
            <person name="Fulton L."/>
            <person name="Clifton S."/>
            <person name="Fulton B."/>
            <person name="Xu J."/>
            <person name="Minx P."/>
            <person name="Pepin K.H."/>
            <person name="Johnson M."/>
            <person name="Bhonagiri V."/>
            <person name="Nash W.E."/>
            <person name="Mardis E.R."/>
            <person name="Wilson R.K."/>
        </authorList>
    </citation>
    <scope>NUCLEOTIDE SEQUENCE [LARGE SCALE GENOMIC DNA]</scope>
    <source>
        <strain evidence="6">DSM 10507 / JCM 14656 / S5a33</strain>
    </source>
</reference>
<evidence type="ECO:0000313" key="5">
    <source>
        <dbReference type="EMBL" id="EEG47852.1"/>
    </source>
</evidence>
<protein>
    <recommendedName>
        <fullName evidence="4">4Fe-4S ferredoxin-type domain-containing protein</fullName>
    </recommendedName>
</protein>
<dbReference type="PROSITE" id="PS00198">
    <property type="entry name" value="4FE4S_FER_1"/>
    <property type="match status" value="1"/>
</dbReference>
<evidence type="ECO:0000259" key="4">
    <source>
        <dbReference type="PROSITE" id="PS51379"/>
    </source>
</evidence>
<dbReference type="PATRIC" id="fig|476272.21.peg.1414"/>
<dbReference type="GeneID" id="86822875"/>
<evidence type="ECO:0000256" key="3">
    <source>
        <dbReference type="ARBA" id="ARBA00023014"/>
    </source>
</evidence>
<dbReference type="GO" id="GO:0046872">
    <property type="term" value="F:metal ion binding"/>
    <property type="evidence" value="ECO:0007669"/>
    <property type="project" value="UniProtKB-KW"/>
</dbReference>
<dbReference type="PANTHER" id="PTHR43122">
    <property type="entry name" value="FERREDOXIN SUBUNIT OF PYRUVATE:FLAVODOXIN OXIDOREDUCTASE-RELATED"/>
    <property type="match status" value="1"/>
</dbReference>
<organism evidence="5 6">
    <name type="scientific">Blautia hydrogenotrophica (strain DSM 10507 / JCM 14656 / S5a33)</name>
    <name type="common">Ruminococcus hydrogenotrophicus</name>
    <dbReference type="NCBI Taxonomy" id="476272"/>
    <lineage>
        <taxon>Bacteria</taxon>
        <taxon>Bacillati</taxon>
        <taxon>Bacillota</taxon>
        <taxon>Clostridia</taxon>
        <taxon>Lachnospirales</taxon>
        <taxon>Lachnospiraceae</taxon>
        <taxon>Blautia</taxon>
    </lineage>
</organism>
<dbReference type="eggNOG" id="COG1146">
    <property type="taxonomic scope" value="Bacteria"/>
</dbReference>
<gene>
    <name evidence="5" type="ORF">RUMHYD_03287</name>
</gene>
<proteinExistence type="predicted"/>
<keyword evidence="1" id="KW-0479">Metal-binding</keyword>
<dbReference type="InterPro" id="IPR017896">
    <property type="entry name" value="4Fe4S_Fe-S-bd"/>
</dbReference>
<dbReference type="InterPro" id="IPR017900">
    <property type="entry name" value="4Fe4S_Fe_S_CS"/>
</dbReference>
<feature type="domain" description="4Fe-4S ferredoxin-type" evidence="4">
    <location>
        <begin position="38"/>
        <end position="67"/>
    </location>
</feature>
<dbReference type="PANTHER" id="PTHR43122:SF1">
    <property type="entry name" value="IRON-SULFUR-BINDING PROTEIN"/>
    <property type="match status" value="1"/>
</dbReference>
<dbReference type="SUPFAM" id="SSF54862">
    <property type="entry name" value="4Fe-4S ferredoxins"/>
    <property type="match status" value="1"/>
</dbReference>
<evidence type="ECO:0000256" key="2">
    <source>
        <dbReference type="ARBA" id="ARBA00023004"/>
    </source>
</evidence>
<evidence type="ECO:0000256" key="1">
    <source>
        <dbReference type="ARBA" id="ARBA00022723"/>
    </source>
</evidence>
<keyword evidence="6" id="KW-1185">Reference proteome</keyword>
<keyword evidence="3" id="KW-0411">Iron-sulfur</keyword>
<dbReference type="Proteomes" id="UP000003100">
    <property type="component" value="Unassembled WGS sequence"/>
</dbReference>
<dbReference type="HOGENOM" id="CLU_139698_5_3_9"/>
<reference evidence="5 6" key="2">
    <citation type="submission" date="2009-02" db="EMBL/GenBank/DDBJ databases">
        <title>Draft genome sequence of Blautia hydrogenotrophica DSM 10507 (Ruminococcus hydrogenotrophicus DSM 10507).</title>
        <authorList>
            <person name="Sudarsanam P."/>
            <person name="Ley R."/>
            <person name="Guruge J."/>
            <person name="Turnbaugh P.J."/>
            <person name="Mahowald M."/>
            <person name="Liep D."/>
            <person name="Gordon J."/>
        </authorList>
    </citation>
    <scope>NUCLEOTIDE SEQUENCE [LARGE SCALE GENOMIC DNA]</scope>
    <source>
        <strain evidence="6">DSM 10507 / JCM 14656 / S5a33</strain>
    </source>
</reference>
<feature type="domain" description="4Fe-4S ferredoxin-type" evidence="4">
    <location>
        <begin position="2"/>
        <end position="31"/>
    </location>
</feature>